<name>A0A166VCQ6_9AGAM</name>
<dbReference type="Proteomes" id="UP000076532">
    <property type="component" value="Unassembled WGS sequence"/>
</dbReference>
<gene>
    <name evidence="1" type="ORF">FIBSPDRAFT_925078</name>
</gene>
<accession>A0A166VCQ6</accession>
<dbReference type="AlphaFoldDB" id="A0A166VCQ6"/>
<reference evidence="1 2" key="1">
    <citation type="journal article" date="2016" name="Mol. Biol. Evol.">
        <title>Comparative Genomics of Early-Diverging Mushroom-Forming Fungi Provides Insights into the Origins of Lignocellulose Decay Capabilities.</title>
        <authorList>
            <person name="Nagy L.G."/>
            <person name="Riley R."/>
            <person name="Tritt A."/>
            <person name="Adam C."/>
            <person name="Daum C."/>
            <person name="Floudas D."/>
            <person name="Sun H."/>
            <person name="Yadav J.S."/>
            <person name="Pangilinan J."/>
            <person name="Larsson K.H."/>
            <person name="Matsuura K."/>
            <person name="Barry K."/>
            <person name="Labutti K."/>
            <person name="Kuo R."/>
            <person name="Ohm R.A."/>
            <person name="Bhattacharya S.S."/>
            <person name="Shirouzu T."/>
            <person name="Yoshinaga Y."/>
            <person name="Martin F.M."/>
            <person name="Grigoriev I.V."/>
            <person name="Hibbett D.S."/>
        </authorList>
    </citation>
    <scope>NUCLEOTIDE SEQUENCE [LARGE SCALE GENOMIC DNA]</scope>
    <source>
        <strain evidence="1 2">CBS 109695</strain>
    </source>
</reference>
<evidence type="ECO:0000313" key="1">
    <source>
        <dbReference type="EMBL" id="KZP32586.1"/>
    </source>
</evidence>
<sequence>MPLPINAKSKLTRHRAEANCGVRCGIADRNRSSELPALALARQGALLRVQLPSLKAKAKRKADSEMEGLKALPARRRFKFQPVTVIFSAVTSTVCAITRANVHTFGCTYRVLYSSRSQQISFQPLCSCALCQVHDRRGNEIRLLVNLH</sequence>
<evidence type="ECO:0000313" key="2">
    <source>
        <dbReference type="Proteomes" id="UP000076532"/>
    </source>
</evidence>
<organism evidence="1 2">
    <name type="scientific">Athelia psychrophila</name>
    <dbReference type="NCBI Taxonomy" id="1759441"/>
    <lineage>
        <taxon>Eukaryota</taxon>
        <taxon>Fungi</taxon>
        <taxon>Dikarya</taxon>
        <taxon>Basidiomycota</taxon>
        <taxon>Agaricomycotina</taxon>
        <taxon>Agaricomycetes</taxon>
        <taxon>Agaricomycetidae</taxon>
        <taxon>Atheliales</taxon>
        <taxon>Atheliaceae</taxon>
        <taxon>Athelia</taxon>
    </lineage>
</organism>
<dbReference type="EMBL" id="KV417485">
    <property type="protein sequence ID" value="KZP32586.1"/>
    <property type="molecule type" value="Genomic_DNA"/>
</dbReference>
<proteinExistence type="predicted"/>
<protein>
    <submittedName>
        <fullName evidence="1">Uncharacterized protein</fullName>
    </submittedName>
</protein>
<keyword evidence="2" id="KW-1185">Reference proteome</keyword>